<dbReference type="SUPFAM" id="SSF140500">
    <property type="entry name" value="BAS1536-like"/>
    <property type="match status" value="1"/>
</dbReference>
<keyword evidence="2" id="KW-1185">Reference proteome</keyword>
<dbReference type="Gene3D" id="4.10.280.10">
    <property type="entry name" value="Helix-loop-helix DNA-binding domain"/>
    <property type="match status" value="1"/>
</dbReference>
<name>A0ABW8R975_9BACI</name>
<dbReference type="EMBL" id="JBJHQH010000001">
    <property type="protein sequence ID" value="MFK9089986.1"/>
    <property type="molecule type" value="Genomic_DNA"/>
</dbReference>
<dbReference type="RefSeq" id="WP_406578708.1">
    <property type="nucleotide sequence ID" value="NZ_JBJHQH010000001.1"/>
</dbReference>
<comment type="caution">
    <text evidence="1">The sequence shown here is derived from an EMBL/GenBank/DDBJ whole genome shotgun (WGS) entry which is preliminary data.</text>
</comment>
<reference evidence="1 2" key="1">
    <citation type="submission" date="2024-11" db="EMBL/GenBank/DDBJ databases">
        <authorList>
            <person name="Lucas J.A."/>
        </authorList>
    </citation>
    <scope>NUCLEOTIDE SEQUENCE [LARGE SCALE GENOMIC DNA]</scope>
    <source>
        <strain evidence="1 2">Z 5.4</strain>
    </source>
</reference>
<dbReference type="Proteomes" id="UP001623041">
    <property type="component" value="Unassembled WGS sequence"/>
</dbReference>
<dbReference type="InterPro" id="IPR036638">
    <property type="entry name" value="HLH_DNA-bd_sf"/>
</dbReference>
<proteinExistence type="predicted"/>
<dbReference type="InterPro" id="IPR037208">
    <property type="entry name" value="Spo0E-like_sf"/>
</dbReference>
<evidence type="ECO:0000313" key="2">
    <source>
        <dbReference type="Proteomes" id="UP001623041"/>
    </source>
</evidence>
<sequence>MNIGRNSLLSNIEKTRLEMIHLAHQYGYSNPSVVLCSQRLDLLLNVYNNTTTKH</sequence>
<dbReference type="Pfam" id="PF09388">
    <property type="entry name" value="SpoOE-like"/>
    <property type="match status" value="1"/>
</dbReference>
<dbReference type="InterPro" id="IPR018540">
    <property type="entry name" value="Spo0E-like"/>
</dbReference>
<gene>
    <name evidence="1" type="ORF">ACJEBI_00630</name>
</gene>
<accession>A0ABW8R975</accession>
<protein>
    <submittedName>
        <fullName evidence="1">Spo0E family sporulation regulatory protein-aspartic acid phosphatase</fullName>
    </submittedName>
</protein>
<organism evidence="1 2">
    <name type="scientific">Bacillus salipaludis</name>
    <dbReference type="NCBI Taxonomy" id="2547811"/>
    <lineage>
        <taxon>Bacteria</taxon>
        <taxon>Bacillati</taxon>
        <taxon>Bacillota</taxon>
        <taxon>Bacilli</taxon>
        <taxon>Bacillales</taxon>
        <taxon>Bacillaceae</taxon>
        <taxon>Bacillus</taxon>
    </lineage>
</organism>
<evidence type="ECO:0000313" key="1">
    <source>
        <dbReference type="EMBL" id="MFK9089986.1"/>
    </source>
</evidence>